<dbReference type="EMBL" id="JABXBU010002227">
    <property type="protein sequence ID" value="KAF8773946.1"/>
    <property type="molecule type" value="Genomic_DNA"/>
</dbReference>
<dbReference type="Proteomes" id="UP000807504">
    <property type="component" value="Unassembled WGS sequence"/>
</dbReference>
<dbReference type="AlphaFoldDB" id="A0A8T0EMN5"/>
<protein>
    <submittedName>
        <fullName evidence="1">Uncharacterized protein</fullName>
    </submittedName>
</protein>
<gene>
    <name evidence="1" type="ORF">HNY73_016551</name>
</gene>
<reference evidence="1" key="2">
    <citation type="submission" date="2020-06" db="EMBL/GenBank/DDBJ databases">
        <authorList>
            <person name="Sheffer M."/>
        </authorList>
    </citation>
    <scope>NUCLEOTIDE SEQUENCE</scope>
</reference>
<evidence type="ECO:0000313" key="1">
    <source>
        <dbReference type="EMBL" id="KAF8773946.1"/>
    </source>
</evidence>
<comment type="caution">
    <text evidence="1">The sequence shown here is derived from an EMBL/GenBank/DDBJ whole genome shotgun (WGS) entry which is preliminary data.</text>
</comment>
<proteinExistence type="predicted"/>
<evidence type="ECO:0000313" key="2">
    <source>
        <dbReference type="Proteomes" id="UP000807504"/>
    </source>
</evidence>
<name>A0A8T0EMN5_ARGBR</name>
<keyword evidence="2" id="KW-1185">Reference proteome</keyword>
<sequence length="128" mass="14580">MNKLASITDPVKSENARQLYLSSGCYRTLWEASRYGVTRGIPQDLIYGTGHLGDQRCLVADLRGQIPMIKKEEICLVGNFCYDYLSKKIDSHDTTMTEKFNSIFHVLTICRFLALKRKGMLFLPAARI</sequence>
<reference evidence="1" key="1">
    <citation type="journal article" date="2020" name="bioRxiv">
        <title>Chromosome-level reference genome of the European wasp spider Argiope bruennichi: a resource for studies on range expansion and evolutionary adaptation.</title>
        <authorList>
            <person name="Sheffer M.M."/>
            <person name="Hoppe A."/>
            <person name="Krehenwinkel H."/>
            <person name="Uhl G."/>
            <person name="Kuss A.W."/>
            <person name="Jensen L."/>
            <person name="Jensen C."/>
            <person name="Gillespie R.G."/>
            <person name="Hoff K.J."/>
            <person name="Prost S."/>
        </authorList>
    </citation>
    <scope>NUCLEOTIDE SEQUENCE</scope>
</reference>
<organism evidence="1 2">
    <name type="scientific">Argiope bruennichi</name>
    <name type="common">Wasp spider</name>
    <name type="synonym">Aranea bruennichi</name>
    <dbReference type="NCBI Taxonomy" id="94029"/>
    <lineage>
        <taxon>Eukaryota</taxon>
        <taxon>Metazoa</taxon>
        <taxon>Ecdysozoa</taxon>
        <taxon>Arthropoda</taxon>
        <taxon>Chelicerata</taxon>
        <taxon>Arachnida</taxon>
        <taxon>Araneae</taxon>
        <taxon>Araneomorphae</taxon>
        <taxon>Entelegynae</taxon>
        <taxon>Araneoidea</taxon>
        <taxon>Araneidae</taxon>
        <taxon>Argiope</taxon>
    </lineage>
</organism>
<accession>A0A8T0EMN5</accession>